<accession>A0A2K3CR47</accession>
<name>A0A2K3CR47_CHLRE</name>
<evidence type="ECO:0000256" key="6">
    <source>
        <dbReference type="ARBA" id="ARBA00023128"/>
    </source>
</evidence>
<dbReference type="KEGG" id="cre:CHLRE_17g732850v5"/>
<keyword evidence="7" id="KW-0472">Membrane</keyword>
<comment type="subcellular location">
    <subcellularLocation>
        <location evidence="1 8">Mitochondrion inner membrane</location>
    </subcellularLocation>
</comment>
<dbReference type="Pfam" id="PF02630">
    <property type="entry name" value="SCO1-SenC"/>
    <property type="match status" value="1"/>
</dbReference>
<evidence type="ECO:0000313" key="13">
    <source>
        <dbReference type="Proteomes" id="UP000006906"/>
    </source>
</evidence>
<evidence type="ECO:0000256" key="8">
    <source>
        <dbReference type="PIRNR" id="PIRNR037736"/>
    </source>
</evidence>
<dbReference type="GeneID" id="5727063"/>
<evidence type="ECO:0000256" key="9">
    <source>
        <dbReference type="PIRSR" id="PIRSR037736-1"/>
    </source>
</evidence>
<feature type="binding site" evidence="9">
    <location>
        <position position="153"/>
    </location>
    <ligand>
        <name>Cu cation</name>
        <dbReference type="ChEBI" id="CHEBI:23378"/>
    </ligand>
</feature>
<dbReference type="PaxDb" id="3055-EDO97370"/>
<keyword evidence="3 9" id="KW-0479">Metal-binding</keyword>
<keyword evidence="4 8" id="KW-0999">Mitochondrion inner membrane</keyword>
<evidence type="ECO:0000256" key="5">
    <source>
        <dbReference type="ARBA" id="ARBA00023008"/>
    </source>
</evidence>
<dbReference type="CDD" id="cd02968">
    <property type="entry name" value="SCO"/>
    <property type="match status" value="1"/>
</dbReference>
<feature type="domain" description="Thioredoxin" evidence="11">
    <location>
        <begin position="115"/>
        <end position="277"/>
    </location>
</feature>
<dbReference type="OrthoDB" id="270009at2759"/>
<evidence type="ECO:0000256" key="4">
    <source>
        <dbReference type="ARBA" id="ARBA00022792"/>
    </source>
</evidence>
<dbReference type="InterPro" id="IPR013766">
    <property type="entry name" value="Thioredoxin_domain"/>
</dbReference>
<dbReference type="AlphaFoldDB" id="A0A2K3CR47"/>
<evidence type="ECO:0000256" key="2">
    <source>
        <dbReference type="ARBA" id="ARBA00010996"/>
    </source>
</evidence>
<protein>
    <recommendedName>
        <fullName evidence="11">Thioredoxin domain-containing protein</fullName>
    </recommendedName>
</protein>
<evidence type="ECO:0000259" key="11">
    <source>
        <dbReference type="PROSITE" id="PS51352"/>
    </source>
</evidence>
<proteinExistence type="inferred from homology"/>
<dbReference type="STRING" id="3055.A0A2K3CR47"/>
<keyword evidence="5 9" id="KW-0186">Copper</keyword>
<gene>
    <name evidence="12" type="ORF">CHLRE_17g732850v5</name>
</gene>
<dbReference type="FunFam" id="3.40.30.10:FF:000013">
    <property type="entry name" value="Blast:Protein SCO1 homolog, mitochondrial"/>
    <property type="match status" value="1"/>
</dbReference>
<dbReference type="RefSeq" id="XP_001701493.2">
    <property type="nucleotide sequence ID" value="XM_001701441.2"/>
</dbReference>
<evidence type="ECO:0000256" key="1">
    <source>
        <dbReference type="ARBA" id="ARBA00004273"/>
    </source>
</evidence>
<evidence type="ECO:0000256" key="10">
    <source>
        <dbReference type="PIRSR" id="PIRSR603782-2"/>
    </source>
</evidence>
<dbReference type="GO" id="GO:0033617">
    <property type="term" value="P:mitochondrial respiratory chain complex IV assembly"/>
    <property type="evidence" value="ECO:0000318"/>
    <property type="project" value="GO_Central"/>
</dbReference>
<keyword evidence="10" id="KW-1015">Disulfide bond</keyword>
<dbReference type="InterPro" id="IPR036249">
    <property type="entry name" value="Thioredoxin-like_sf"/>
</dbReference>
<dbReference type="Gene3D" id="3.40.30.10">
    <property type="entry name" value="Glutaredoxin"/>
    <property type="match status" value="1"/>
</dbReference>
<sequence length="313" mass="34332">MRQQRFSRLQSLARQWLTSQSVAETCSTSASTSSPYFCPILAQQRFALQRRVGLHTSRWLAAEHQAGTKAASDVAPVSMRTLILALMAGAGVTYATRLYTDQKLQQVTAKSQQVVGQASVGGPFELTDQDGKPFSNKDLLGEFALLYFGFTHCPDICPDELEKVAEAINTVEKWTGVPVQLVFISVDPQRDTPALIKSYVKEFHPRMIGLTGSLDKIKAVSKSYRVYYNKTGESDTDYLVDHSIIHYLISPEGEFVTFFGKNADAPTIAKQISQHVADWQAEHPGYHKGRDMKAMVAAGAAAAEPKAAATVGK</sequence>
<dbReference type="PROSITE" id="PS51352">
    <property type="entry name" value="THIOREDOXIN_2"/>
    <property type="match status" value="1"/>
</dbReference>
<dbReference type="Proteomes" id="UP000006906">
    <property type="component" value="Chromosome 17"/>
</dbReference>
<dbReference type="PANTHER" id="PTHR12151:SF5">
    <property type="entry name" value="AT19154P"/>
    <property type="match status" value="1"/>
</dbReference>
<dbReference type="PIRSF" id="PIRSF037736">
    <property type="entry name" value="SCO1"/>
    <property type="match status" value="1"/>
</dbReference>
<dbReference type="InterPro" id="IPR003782">
    <property type="entry name" value="SCO1/SenC"/>
</dbReference>
<evidence type="ECO:0000313" key="12">
    <source>
        <dbReference type="EMBL" id="PNW70745.1"/>
    </source>
</evidence>
<dbReference type="InterPro" id="IPR017276">
    <property type="entry name" value="Synth_of_cyt-c-oxidase_Sco1/2"/>
</dbReference>
<dbReference type="GO" id="GO:0016531">
    <property type="term" value="F:copper chaperone activity"/>
    <property type="evidence" value="ECO:0007669"/>
    <property type="project" value="InterPro"/>
</dbReference>
<evidence type="ECO:0000256" key="7">
    <source>
        <dbReference type="ARBA" id="ARBA00023136"/>
    </source>
</evidence>
<dbReference type="SUPFAM" id="SSF52833">
    <property type="entry name" value="Thioredoxin-like"/>
    <property type="match status" value="1"/>
</dbReference>
<keyword evidence="13" id="KW-1185">Reference proteome</keyword>
<comment type="similarity">
    <text evidence="2 8">Belongs to the SCO1/2 family.</text>
</comment>
<keyword evidence="6 8" id="KW-0496">Mitochondrion</keyword>
<dbReference type="InParanoid" id="A0A2K3CR47"/>
<dbReference type="GO" id="GO:0006878">
    <property type="term" value="P:intracellular copper ion homeostasis"/>
    <property type="evidence" value="ECO:0007669"/>
    <property type="project" value="UniProtKB-UniRule"/>
</dbReference>
<evidence type="ECO:0000256" key="3">
    <source>
        <dbReference type="ARBA" id="ARBA00022723"/>
    </source>
</evidence>
<dbReference type="EMBL" id="CM008978">
    <property type="protein sequence ID" value="PNW70745.1"/>
    <property type="molecule type" value="Genomic_DNA"/>
</dbReference>
<reference evidence="12 13" key="1">
    <citation type="journal article" date="2007" name="Science">
        <title>The Chlamydomonas genome reveals the evolution of key animal and plant functions.</title>
        <authorList>
            <person name="Merchant S.S."/>
            <person name="Prochnik S.E."/>
            <person name="Vallon O."/>
            <person name="Harris E.H."/>
            <person name="Karpowicz S.J."/>
            <person name="Witman G.B."/>
            <person name="Terry A."/>
            <person name="Salamov A."/>
            <person name="Fritz-Laylin L.K."/>
            <person name="Marechal-Drouard L."/>
            <person name="Marshall W.F."/>
            <person name="Qu L.H."/>
            <person name="Nelson D.R."/>
            <person name="Sanderfoot A.A."/>
            <person name="Spalding M.H."/>
            <person name="Kapitonov V.V."/>
            <person name="Ren Q."/>
            <person name="Ferris P."/>
            <person name="Lindquist E."/>
            <person name="Shapiro H."/>
            <person name="Lucas S.M."/>
            <person name="Grimwood J."/>
            <person name="Schmutz J."/>
            <person name="Cardol P."/>
            <person name="Cerutti H."/>
            <person name="Chanfreau G."/>
            <person name="Chen C.L."/>
            <person name="Cognat V."/>
            <person name="Croft M.T."/>
            <person name="Dent R."/>
            <person name="Dutcher S."/>
            <person name="Fernandez E."/>
            <person name="Fukuzawa H."/>
            <person name="Gonzalez-Ballester D."/>
            <person name="Gonzalez-Halphen D."/>
            <person name="Hallmann A."/>
            <person name="Hanikenne M."/>
            <person name="Hippler M."/>
            <person name="Inwood W."/>
            <person name="Jabbari K."/>
            <person name="Kalanon M."/>
            <person name="Kuras R."/>
            <person name="Lefebvre P.A."/>
            <person name="Lemaire S.D."/>
            <person name="Lobanov A.V."/>
            <person name="Lohr M."/>
            <person name="Manuell A."/>
            <person name="Meier I."/>
            <person name="Mets L."/>
            <person name="Mittag M."/>
            <person name="Mittelmeier T."/>
            <person name="Moroney J.V."/>
            <person name="Moseley J."/>
            <person name="Napoli C."/>
            <person name="Nedelcu A.M."/>
            <person name="Niyogi K."/>
            <person name="Novoselov S.V."/>
            <person name="Paulsen I.T."/>
            <person name="Pazour G."/>
            <person name="Purton S."/>
            <person name="Ral J.P."/>
            <person name="Riano-Pachon D.M."/>
            <person name="Riekhof W."/>
            <person name="Rymarquis L."/>
            <person name="Schroda M."/>
            <person name="Stern D."/>
            <person name="Umen J."/>
            <person name="Willows R."/>
            <person name="Wilson N."/>
            <person name="Zimmer S.L."/>
            <person name="Allmer J."/>
            <person name="Balk J."/>
            <person name="Bisova K."/>
            <person name="Chen C.J."/>
            <person name="Elias M."/>
            <person name="Gendler K."/>
            <person name="Hauser C."/>
            <person name="Lamb M.R."/>
            <person name="Ledford H."/>
            <person name="Long J.C."/>
            <person name="Minagawa J."/>
            <person name="Page M.D."/>
            <person name="Pan J."/>
            <person name="Pootakham W."/>
            <person name="Roje S."/>
            <person name="Rose A."/>
            <person name="Stahlberg E."/>
            <person name="Terauchi A.M."/>
            <person name="Yang P."/>
            <person name="Ball S."/>
            <person name="Bowler C."/>
            <person name="Dieckmann C.L."/>
            <person name="Gladyshev V.N."/>
            <person name="Green P."/>
            <person name="Jorgensen R."/>
            <person name="Mayfield S."/>
            <person name="Mueller-Roeber B."/>
            <person name="Rajamani S."/>
            <person name="Sayre R.T."/>
            <person name="Brokstein P."/>
            <person name="Dubchak I."/>
            <person name="Goodstein D."/>
            <person name="Hornick L."/>
            <person name="Huang Y.W."/>
            <person name="Jhaveri J."/>
            <person name="Luo Y."/>
            <person name="Martinez D."/>
            <person name="Ngau W.C."/>
            <person name="Otillar B."/>
            <person name="Poliakov A."/>
            <person name="Porter A."/>
            <person name="Szajkowski L."/>
            <person name="Werner G."/>
            <person name="Zhou K."/>
            <person name="Grigoriev I.V."/>
            <person name="Rokhsar D.S."/>
            <person name="Grossman A.R."/>
        </authorList>
    </citation>
    <scope>NUCLEOTIDE SEQUENCE [LARGE SCALE GENOMIC DNA]</scope>
    <source>
        <strain evidence="13">CC-503</strain>
    </source>
</reference>
<dbReference type="PANTHER" id="PTHR12151">
    <property type="entry name" value="ELECTRON TRANSPORT PROTIN SCO1/SENC FAMILY MEMBER"/>
    <property type="match status" value="1"/>
</dbReference>
<dbReference type="GO" id="GO:0005507">
    <property type="term" value="F:copper ion binding"/>
    <property type="evidence" value="ECO:0007669"/>
    <property type="project" value="InterPro"/>
</dbReference>
<feature type="binding site" evidence="9">
    <location>
        <position position="242"/>
    </location>
    <ligand>
        <name>Cu cation</name>
        <dbReference type="ChEBI" id="CHEBI:23378"/>
    </ligand>
</feature>
<dbReference type="GO" id="GO:0005743">
    <property type="term" value="C:mitochondrial inner membrane"/>
    <property type="evidence" value="ECO:0007669"/>
    <property type="project" value="UniProtKB-SubCell"/>
</dbReference>
<dbReference type="Gramene" id="PNW70745">
    <property type="protein sequence ID" value="PNW70745"/>
    <property type="gene ID" value="CHLRE_17g732850v5"/>
</dbReference>
<feature type="disulfide bond" description="Redox-active" evidence="10">
    <location>
        <begin position="153"/>
        <end position="157"/>
    </location>
</feature>
<dbReference type="FunCoup" id="A0A2K3CR47">
    <property type="interactions" value="1939"/>
</dbReference>
<organism evidence="12 13">
    <name type="scientific">Chlamydomonas reinhardtii</name>
    <name type="common">Chlamydomonas smithii</name>
    <dbReference type="NCBI Taxonomy" id="3055"/>
    <lineage>
        <taxon>Eukaryota</taxon>
        <taxon>Viridiplantae</taxon>
        <taxon>Chlorophyta</taxon>
        <taxon>core chlorophytes</taxon>
        <taxon>Chlorophyceae</taxon>
        <taxon>CS clade</taxon>
        <taxon>Chlamydomonadales</taxon>
        <taxon>Chlamydomonadaceae</taxon>
        <taxon>Chlamydomonas</taxon>
    </lineage>
</organism>
<feature type="binding site" evidence="9">
    <location>
        <position position="157"/>
    </location>
    <ligand>
        <name>Cu cation</name>
        <dbReference type="ChEBI" id="CHEBI:23378"/>
    </ligand>
</feature>